<evidence type="ECO:0000313" key="2">
    <source>
        <dbReference type="Proteomes" id="UP001476798"/>
    </source>
</evidence>
<proteinExistence type="predicted"/>
<gene>
    <name evidence="1" type="ORF">GOODEAATRI_034432</name>
</gene>
<reference evidence="1 2" key="1">
    <citation type="submission" date="2021-06" db="EMBL/GenBank/DDBJ databases">
        <authorList>
            <person name="Palmer J.M."/>
        </authorList>
    </citation>
    <scope>NUCLEOTIDE SEQUENCE [LARGE SCALE GENOMIC DNA]</scope>
    <source>
        <strain evidence="1 2">GA_2019</strain>
        <tissue evidence="1">Muscle</tissue>
    </source>
</reference>
<protein>
    <submittedName>
        <fullName evidence="1">Uncharacterized protein</fullName>
    </submittedName>
</protein>
<dbReference type="Proteomes" id="UP001476798">
    <property type="component" value="Unassembled WGS sequence"/>
</dbReference>
<accession>A0ABV0PJE3</accession>
<comment type="caution">
    <text evidence="1">The sequence shown here is derived from an EMBL/GenBank/DDBJ whole genome shotgun (WGS) entry which is preliminary data.</text>
</comment>
<organism evidence="1 2">
    <name type="scientific">Goodea atripinnis</name>
    <dbReference type="NCBI Taxonomy" id="208336"/>
    <lineage>
        <taxon>Eukaryota</taxon>
        <taxon>Metazoa</taxon>
        <taxon>Chordata</taxon>
        <taxon>Craniata</taxon>
        <taxon>Vertebrata</taxon>
        <taxon>Euteleostomi</taxon>
        <taxon>Actinopterygii</taxon>
        <taxon>Neopterygii</taxon>
        <taxon>Teleostei</taxon>
        <taxon>Neoteleostei</taxon>
        <taxon>Acanthomorphata</taxon>
        <taxon>Ovalentaria</taxon>
        <taxon>Atherinomorphae</taxon>
        <taxon>Cyprinodontiformes</taxon>
        <taxon>Goodeidae</taxon>
        <taxon>Goodea</taxon>
    </lineage>
</organism>
<sequence>MGSHNPTASRSTTTCLTGTVFGSVPLTHLQTPVFTSSHTNRFLFQLAISSADLVIKLGKTLSSFSQAEELSCQHIQHIHLAFGFLQLLQSYHGPTVSFSD</sequence>
<keyword evidence="2" id="KW-1185">Reference proteome</keyword>
<evidence type="ECO:0000313" key="1">
    <source>
        <dbReference type="EMBL" id="MEQ2183599.1"/>
    </source>
</evidence>
<dbReference type="EMBL" id="JAHRIO010078821">
    <property type="protein sequence ID" value="MEQ2183599.1"/>
    <property type="molecule type" value="Genomic_DNA"/>
</dbReference>
<name>A0ABV0PJE3_9TELE</name>